<dbReference type="SUPFAM" id="SSF51412">
    <property type="entry name" value="Inosine monophosphate dehydrogenase (IMPDH)"/>
    <property type="match status" value="1"/>
</dbReference>
<name>A0A814TE31_ADIRI</name>
<keyword evidence="5 10" id="KW-0129">CBS domain</keyword>
<dbReference type="Pfam" id="PF00571">
    <property type="entry name" value="CBS"/>
    <property type="match status" value="1"/>
</dbReference>
<comment type="function">
    <text evidence="8">Catalyzes the conversion of inosine 5'-phosphate (IMP) to xanthosine 5'-phosphate (XMP), the first committed and rate-limiting step in the de novo synthesis of guanine nucleotides, and therefore plays an important role in the regulation of cell growth. Could also have a single-stranded nucleic acid-binding activity and could play a role in RNA and/or DNA metabolism. It may also have a role in the development of malignancy and the growth progression of some tumors.</text>
</comment>
<feature type="domain" description="CBS" evidence="11">
    <location>
        <begin position="108"/>
        <end position="167"/>
    </location>
</feature>
<keyword evidence="3" id="KW-0332">GMP biosynthesis</keyword>
<keyword evidence="3" id="KW-0658">Purine biosynthesis</keyword>
<evidence type="ECO:0000256" key="4">
    <source>
        <dbReference type="ARBA" id="ARBA00023002"/>
    </source>
</evidence>
<organism evidence="12 13">
    <name type="scientific">Adineta ricciae</name>
    <name type="common">Rotifer</name>
    <dbReference type="NCBI Taxonomy" id="249248"/>
    <lineage>
        <taxon>Eukaryota</taxon>
        <taxon>Metazoa</taxon>
        <taxon>Spiralia</taxon>
        <taxon>Gnathifera</taxon>
        <taxon>Rotifera</taxon>
        <taxon>Eurotatoria</taxon>
        <taxon>Bdelloidea</taxon>
        <taxon>Adinetida</taxon>
        <taxon>Adinetidae</taxon>
        <taxon>Adineta</taxon>
    </lineage>
</organism>
<evidence type="ECO:0000256" key="3">
    <source>
        <dbReference type="ARBA" id="ARBA00022749"/>
    </source>
</evidence>
<dbReference type="Proteomes" id="UP000663828">
    <property type="component" value="Unassembled WGS sequence"/>
</dbReference>
<feature type="non-terminal residue" evidence="12">
    <location>
        <position position="179"/>
    </location>
</feature>
<dbReference type="EC" id="1.1.1.205" evidence="7"/>
<evidence type="ECO:0000256" key="10">
    <source>
        <dbReference type="PROSITE-ProRule" id="PRU00703"/>
    </source>
</evidence>
<dbReference type="Gene3D" id="3.20.20.70">
    <property type="entry name" value="Aldolase class I"/>
    <property type="match status" value="1"/>
</dbReference>
<dbReference type="FunFam" id="3.20.20.70:FF:000424">
    <property type="entry name" value="Inosine-5'-monophosphate dehydrogenase 2"/>
    <property type="match status" value="1"/>
</dbReference>
<dbReference type="InterPro" id="IPR005990">
    <property type="entry name" value="IMP_DH"/>
</dbReference>
<evidence type="ECO:0000256" key="7">
    <source>
        <dbReference type="ARBA" id="ARBA00024384"/>
    </source>
</evidence>
<dbReference type="EMBL" id="CAJNOR010001538">
    <property type="protein sequence ID" value="CAF1160215.1"/>
    <property type="molecule type" value="Genomic_DNA"/>
</dbReference>
<dbReference type="UniPathway" id="UPA00601">
    <property type="reaction ID" value="UER00295"/>
</dbReference>
<dbReference type="InterPro" id="IPR046342">
    <property type="entry name" value="CBS_dom_sf"/>
</dbReference>
<dbReference type="PROSITE" id="PS51371">
    <property type="entry name" value="CBS"/>
    <property type="match status" value="1"/>
</dbReference>
<dbReference type="CDD" id="cd04601">
    <property type="entry name" value="CBS_pair_IMPDH"/>
    <property type="match status" value="1"/>
</dbReference>
<evidence type="ECO:0000313" key="12">
    <source>
        <dbReference type="EMBL" id="CAF1160215.1"/>
    </source>
</evidence>
<dbReference type="SUPFAM" id="SSF54631">
    <property type="entry name" value="CBS-domain pair"/>
    <property type="match status" value="1"/>
</dbReference>
<evidence type="ECO:0000313" key="13">
    <source>
        <dbReference type="Proteomes" id="UP000663828"/>
    </source>
</evidence>
<dbReference type="InterPro" id="IPR001093">
    <property type="entry name" value="IMP_DH_GMPRt"/>
</dbReference>
<comment type="catalytic activity">
    <reaction evidence="9">
        <text>IMP + NAD(+) + H2O = XMP + NADH + H(+)</text>
        <dbReference type="Rhea" id="RHEA:11708"/>
        <dbReference type="ChEBI" id="CHEBI:15377"/>
        <dbReference type="ChEBI" id="CHEBI:15378"/>
        <dbReference type="ChEBI" id="CHEBI:57464"/>
        <dbReference type="ChEBI" id="CHEBI:57540"/>
        <dbReference type="ChEBI" id="CHEBI:57945"/>
        <dbReference type="ChEBI" id="CHEBI:58053"/>
        <dbReference type="EC" id="1.1.1.205"/>
    </reaction>
</comment>
<comment type="pathway">
    <text evidence="6">Purine metabolism; XMP biosynthesis via de novo pathway; XMP from IMP: step 1/1.</text>
</comment>
<dbReference type="InterPro" id="IPR013785">
    <property type="entry name" value="Aldolase_TIM"/>
</dbReference>
<accession>A0A814TE31</accession>
<keyword evidence="2" id="KW-0479">Metal-binding</keyword>
<dbReference type="AlphaFoldDB" id="A0A814TE31"/>
<dbReference type="PANTHER" id="PTHR11911:SF111">
    <property type="entry name" value="INOSINE-5'-MONOPHOSPHATE DEHYDROGENASE"/>
    <property type="match status" value="1"/>
</dbReference>
<evidence type="ECO:0000259" key="11">
    <source>
        <dbReference type="PROSITE" id="PS51371"/>
    </source>
</evidence>
<evidence type="ECO:0000256" key="6">
    <source>
        <dbReference type="ARBA" id="ARBA00024330"/>
    </source>
</evidence>
<dbReference type="SMART" id="SM00116">
    <property type="entry name" value="CBS"/>
    <property type="match status" value="1"/>
</dbReference>
<evidence type="ECO:0000256" key="5">
    <source>
        <dbReference type="ARBA" id="ARBA00023122"/>
    </source>
</evidence>
<dbReference type="PANTHER" id="PTHR11911">
    <property type="entry name" value="INOSINE-5-MONOPHOSPHATE DEHYDROGENASE RELATED"/>
    <property type="match status" value="1"/>
</dbReference>
<keyword evidence="13" id="KW-1185">Reference proteome</keyword>
<dbReference type="GO" id="GO:0006177">
    <property type="term" value="P:GMP biosynthetic process"/>
    <property type="evidence" value="ECO:0007669"/>
    <property type="project" value="UniProtKB-KW"/>
</dbReference>
<dbReference type="GO" id="GO:0046872">
    <property type="term" value="F:metal ion binding"/>
    <property type="evidence" value="ECO:0007669"/>
    <property type="project" value="UniProtKB-KW"/>
</dbReference>
<evidence type="ECO:0000256" key="9">
    <source>
        <dbReference type="ARBA" id="ARBA00048028"/>
    </source>
</evidence>
<protein>
    <recommendedName>
        <fullName evidence="7">IMP dehydrogenase</fullName>
        <ecNumber evidence="7">1.1.1.205</ecNumber>
    </recommendedName>
</protein>
<dbReference type="GO" id="GO:0003938">
    <property type="term" value="F:IMP dehydrogenase activity"/>
    <property type="evidence" value="ECO:0007669"/>
    <property type="project" value="UniProtKB-EC"/>
</dbReference>
<reference evidence="12" key="1">
    <citation type="submission" date="2021-02" db="EMBL/GenBank/DDBJ databases">
        <authorList>
            <person name="Nowell W R."/>
        </authorList>
    </citation>
    <scope>NUCLEOTIDE SEQUENCE</scope>
</reference>
<evidence type="ECO:0000256" key="8">
    <source>
        <dbReference type="ARBA" id="ARBA00046101"/>
    </source>
</evidence>
<dbReference type="SMART" id="SM01240">
    <property type="entry name" value="IMPDH"/>
    <property type="match status" value="1"/>
</dbReference>
<gene>
    <name evidence="12" type="ORF">XAT740_LOCUS21440</name>
</gene>
<sequence length="179" mass="19781">MIDTDENLSDGLTIKDLFQNHDGLTYNDFIVLPGYIDFSSDNVSLTSKLTKAITIQTPFVSSPMDTVSESNMAIAMALNGGIGIIHHNCSVEYQVGEIRRVKRYEQGFITDPLVLSPTHTVADIYAIKNTHGFSGIPVTENGKINSKLLGLITFRDIDFINKDQWSITPVSQVMTPVDE</sequence>
<keyword evidence="4" id="KW-0560">Oxidoreductase</keyword>
<evidence type="ECO:0000256" key="2">
    <source>
        <dbReference type="ARBA" id="ARBA00022723"/>
    </source>
</evidence>
<dbReference type="Pfam" id="PF00478">
    <property type="entry name" value="IMPDH"/>
    <property type="match status" value="1"/>
</dbReference>
<proteinExistence type="inferred from homology"/>
<dbReference type="GO" id="GO:0005737">
    <property type="term" value="C:cytoplasm"/>
    <property type="evidence" value="ECO:0007669"/>
    <property type="project" value="TreeGrafter"/>
</dbReference>
<comment type="caution">
    <text evidence="12">The sequence shown here is derived from an EMBL/GenBank/DDBJ whole genome shotgun (WGS) entry which is preliminary data.</text>
</comment>
<dbReference type="InterPro" id="IPR000644">
    <property type="entry name" value="CBS_dom"/>
</dbReference>
<comment type="similarity">
    <text evidence="1">Belongs to the IMPDH/GMPR family.</text>
</comment>
<evidence type="ECO:0000256" key="1">
    <source>
        <dbReference type="ARBA" id="ARBA00005502"/>
    </source>
</evidence>
<dbReference type="GO" id="GO:0006183">
    <property type="term" value="P:GTP biosynthetic process"/>
    <property type="evidence" value="ECO:0007669"/>
    <property type="project" value="TreeGrafter"/>
</dbReference>